<keyword evidence="1" id="KW-1133">Transmembrane helix</keyword>
<protein>
    <submittedName>
        <fullName evidence="2">Uncharacterized protein</fullName>
    </submittedName>
</protein>
<keyword evidence="1" id="KW-0812">Transmembrane</keyword>
<dbReference type="Proteomes" id="UP000652761">
    <property type="component" value="Unassembled WGS sequence"/>
</dbReference>
<dbReference type="AlphaFoldDB" id="A0A843X3K8"/>
<dbReference type="EMBL" id="NMUH01005074">
    <property type="protein sequence ID" value="MQM11724.1"/>
    <property type="molecule type" value="Genomic_DNA"/>
</dbReference>
<evidence type="ECO:0000313" key="3">
    <source>
        <dbReference type="Proteomes" id="UP000652761"/>
    </source>
</evidence>
<keyword evidence="1" id="KW-0472">Membrane</keyword>
<comment type="caution">
    <text evidence="2">The sequence shown here is derived from an EMBL/GenBank/DDBJ whole genome shotgun (WGS) entry which is preliminary data.</text>
</comment>
<sequence length="93" mass="10334">MVEVFLRCRPVSPSHCLALRWFRSRVRMVDVGPQLGRAVVGACRGVASALYFDSAGSAVVVFGLTLVVGRGVTLLRCFVVLYSRCFPLYYFLE</sequence>
<reference evidence="2" key="1">
    <citation type="submission" date="2017-07" db="EMBL/GenBank/DDBJ databases">
        <title>Taro Niue Genome Assembly and Annotation.</title>
        <authorList>
            <person name="Atibalentja N."/>
            <person name="Keating K."/>
            <person name="Fields C.J."/>
        </authorList>
    </citation>
    <scope>NUCLEOTIDE SEQUENCE</scope>
    <source>
        <strain evidence="2">Niue_2</strain>
        <tissue evidence="2">Leaf</tissue>
    </source>
</reference>
<gene>
    <name evidence="2" type="ORF">Taro_044632</name>
</gene>
<feature type="transmembrane region" description="Helical" evidence="1">
    <location>
        <begin position="58"/>
        <end position="82"/>
    </location>
</feature>
<keyword evidence="3" id="KW-1185">Reference proteome</keyword>
<evidence type="ECO:0000313" key="2">
    <source>
        <dbReference type="EMBL" id="MQM11724.1"/>
    </source>
</evidence>
<organism evidence="2 3">
    <name type="scientific">Colocasia esculenta</name>
    <name type="common">Wild taro</name>
    <name type="synonym">Arum esculentum</name>
    <dbReference type="NCBI Taxonomy" id="4460"/>
    <lineage>
        <taxon>Eukaryota</taxon>
        <taxon>Viridiplantae</taxon>
        <taxon>Streptophyta</taxon>
        <taxon>Embryophyta</taxon>
        <taxon>Tracheophyta</taxon>
        <taxon>Spermatophyta</taxon>
        <taxon>Magnoliopsida</taxon>
        <taxon>Liliopsida</taxon>
        <taxon>Araceae</taxon>
        <taxon>Aroideae</taxon>
        <taxon>Colocasieae</taxon>
        <taxon>Colocasia</taxon>
    </lineage>
</organism>
<evidence type="ECO:0000256" key="1">
    <source>
        <dbReference type="SAM" id="Phobius"/>
    </source>
</evidence>
<name>A0A843X3K8_COLES</name>
<proteinExistence type="predicted"/>
<accession>A0A843X3K8</accession>